<keyword evidence="7" id="KW-1185">Reference proteome</keyword>
<dbReference type="GO" id="GO:0005576">
    <property type="term" value="C:extracellular region"/>
    <property type="evidence" value="ECO:0007669"/>
    <property type="project" value="UniProtKB-SubCell"/>
</dbReference>
<dbReference type="EMBL" id="RDRB01000003">
    <property type="protein sequence ID" value="ROU03256.1"/>
    <property type="molecule type" value="Genomic_DNA"/>
</dbReference>
<evidence type="ECO:0000259" key="5">
    <source>
        <dbReference type="Pfam" id="PF00700"/>
    </source>
</evidence>
<name>A0A3N2R7F9_9RHOB</name>
<evidence type="ECO:0000259" key="4">
    <source>
        <dbReference type="Pfam" id="PF00669"/>
    </source>
</evidence>
<gene>
    <name evidence="6" type="ORF">EAT49_08190</name>
</gene>
<dbReference type="Proteomes" id="UP000268016">
    <property type="component" value="Unassembled WGS sequence"/>
</dbReference>
<evidence type="ECO:0000256" key="2">
    <source>
        <dbReference type="ARBA" id="ARBA00023143"/>
    </source>
</evidence>
<organism evidence="6 7">
    <name type="scientific">Histidinibacterium lentulum</name>
    <dbReference type="NCBI Taxonomy" id="2480588"/>
    <lineage>
        <taxon>Bacteria</taxon>
        <taxon>Pseudomonadati</taxon>
        <taxon>Pseudomonadota</taxon>
        <taxon>Alphaproteobacteria</taxon>
        <taxon>Rhodobacterales</taxon>
        <taxon>Paracoccaceae</taxon>
        <taxon>Histidinibacterium</taxon>
    </lineage>
</organism>
<feature type="domain" description="Flagellin N-terminal" evidence="4">
    <location>
        <begin position="4"/>
        <end position="137"/>
    </location>
</feature>
<keyword evidence="3" id="KW-0964">Secreted</keyword>
<dbReference type="PANTHER" id="PTHR42792:SF2">
    <property type="entry name" value="FLAGELLIN"/>
    <property type="match status" value="1"/>
</dbReference>
<dbReference type="SUPFAM" id="SSF64518">
    <property type="entry name" value="Phase 1 flagellin"/>
    <property type="match status" value="1"/>
</dbReference>
<comment type="similarity">
    <text evidence="1 3">Belongs to the bacterial flagellin family.</text>
</comment>
<keyword evidence="6" id="KW-0282">Flagellum</keyword>
<dbReference type="Gene3D" id="1.20.1330.10">
    <property type="entry name" value="f41 fragment of flagellin, N-terminal domain"/>
    <property type="match status" value="2"/>
</dbReference>
<evidence type="ECO:0000313" key="7">
    <source>
        <dbReference type="Proteomes" id="UP000268016"/>
    </source>
</evidence>
<dbReference type="GO" id="GO:0005198">
    <property type="term" value="F:structural molecule activity"/>
    <property type="evidence" value="ECO:0007669"/>
    <property type="project" value="UniProtKB-UniRule"/>
</dbReference>
<keyword evidence="2 3" id="KW-0975">Bacterial flagellum</keyword>
<dbReference type="PRINTS" id="PR00207">
    <property type="entry name" value="FLAGELLIN"/>
</dbReference>
<keyword evidence="6" id="KW-0969">Cilium</keyword>
<dbReference type="RefSeq" id="WP_123641804.1">
    <property type="nucleotide sequence ID" value="NZ_ML119083.1"/>
</dbReference>
<dbReference type="Pfam" id="PF00669">
    <property type="entry name" value="Flagellin_N"/>
    <property type="match status" value="1"/>
</dbReference>
<proteinExistence type="inferred from homology"/>
<protein>
    <recommendedName>
        <fullName evidence="3">Flagellin</fullName>
    </recommendedName>
</protein>
<sequence length="515" mass="52021">MSSILTNNGAMVALQTLKSINRNLTDTQNLISTGKAIGSAKDNSAVWAISKVMESDVKGFKAISESLALGESTVAVARTAAETTTDLLTQMKEKIVGAQEQNVDREKLQADIKALSDQISSVVGAAQFNGLSLLSGTDNVNVLSSLDRAPDGSVTASQIAVGRQDLTFDAGAFGTGTPLTANATTTLGGNLAANGTGGAFSNGANLAAITVAGTAGNAQTYTMQIAGTTVNYTTDATGTVDEIAAGFQAAINAAGIEGITATSAAAVLTISSTSKFDDVEINTGTTSGGGATFAIQSNGVTSAPATASSGTIQSRASEIAFSAAAAVQNGDGYRVTIGGQNYDYVAGRGESMEDVARGLKTVIDGAGLTNIETRVSQDPATGQWRLQIDNDGTALSLTTTGAAGGTATGGLVGVDKIDVTTDAGVASALANIETWIDTAIESAAAFGSIQGRIETQSEFISKLTDTLKSGIGSLVDADMEEASARLQALQVQQQLGTQALSIANQAPQSILSLFR</sequence>
<dbReference type="OrthoDB" id="8328560at2"/>
<dbReference type="Pfam" id="PF00700">
    <property type="entry name" value="Flagellin_C"/>
    <property type="match status" value="1"/>
</dbReference>
<comment type="subcellular location">
    <subcellularLocation>
        <location evidence="3">Secreted</location>
    </subcellularLocation>
    <subcellularLocation>
        <location evidence="3">Bacterial flagellum</location>
    </subcellularLocation>
</comment>
<accession>A0A3N2R7F9</accession>
<keyword evidence="6" id="KW-0966">Cell projection</keyword>
<reference evidence="6 7" key="1">
    <citation type="submission" date="2018-10" db="EMBL/GenBank/DDBJ databases">
        <title>Histidinibacterium lentulum gen. nov., sp. nov., a marine bacterium from the culture broth of Picochlorum sp. 122.</title>
        <authorList>
            <person name="Wang G."/>
        </authorList>
    </citation>
    <scope>NUCLEOTIDE SEQUENCE [LARGE SCALE GENOMIC DNA]</scope>
    <source>
        <strain evidence="6 7">B17</strain>
    </source>
</reference>
<dbReference type="InterPro" id="IPR001029">
    <property type="entry name" value="Flagellin_N"/>
</dbReference>
<comment type="function">
    <text evidence="3">Flagellin is the subunit protein which polymerizes to form the filaments of bacterial flagella.</text>
</comment>
<evidence type="ECO:0000313" key="6">
    <source>
        <dbReference type="EMBL" id="ROU03256.1"/>
    </source>
</evidence>
<comment type="caution">
    <text evidence="6">The sequence shown here is derived from an EMBL/GenBank/DDBJ whole genome shotgun (WGS) entry which is preliminary data.</text>
</comment>
<dbReference type="InterPro" id="IPR001492">
    <property type="entry name" value="Flagellin"/>
</dbReference>
<dbReference type="AlphaFoldDB" id="A0A3N2R7F9"/>
<dbReference type="GO" id="GO:0009288">
    <property type="term" value="C:bacterial-type flagellum"/>
    <property type="evidence" value="ECO:0007669"/>
    <property type="project" value="UniProtKB-SubCell"/>
</dbReference>
<evidence type="ECO:0000256" key="3">
    <source>
        <dbReference type="RuleBase" id="RU362073"/>
    </source>
</evidence>
<dbReference type="InterPro" id="IPR046358">
    <property type="entry name" value="Flagellin_C"/>
</dbReference>
<dbReference type="PANTHER" id="PTHR42792">
    <property type="entry name" value="FLAGELLIN"/>
    <property type="match status" value="1"/>
</dbReference>
<feature type="domain" description="Flagellin C-terminal" evidence="5">
    <location>
        <begin position="431"/>
        <end position="514"/>
    </location>
</feature>
<evidence type="ECO:0000256" key="1">
    <source>
        <dbReference type="ARBA" id="ARBA00005709"/>
    </source>
</evidence>